<keyword evidence="3 12" id="KW-0808">Transferase</keyword>
<reference evidence="14 15" key="1">
    <citation type="submission" date="2019-02" db="EMBL/GenBank/DDBJ databases">
        <title>Deep-cultivation of Planctomycetes and their phenomic and genomic characterization uncovers novel biology.</title>
        <authorList>
            <person name="Wiegand S."/>
            <person name="Jogler M."/>
            <person name="Boedeker C."/>
            <person name="Pinto D."/>
            <person name="Vollmers J."/>
            <person name="Rivas-Marin E."/>
            <person name="Kohn T."/>
            <person name="Peeters S.H."/>
            <person name="Heuer A."/>
            <person name="Rast P."/>
            <person name="Oberbeckmann S."/>
            <person name="Bunk B."/>
            <person name="Jeske O."/>
            <person name="Meyerdierks A."/>
            <person name="Storesund J.E."/>
            <person name="Kallscheuer N."/>
            <person name="Luecker S."/>
            <person name="Lage O.M."/>
            <person name="Pohl T."/>
            <person name="Merkel B.J."/>
            <person name="Hornburger P."/>
            <person name="Mueller R.-W."/>
            <person name="Bruemmer F."/>
            <person name="Labrenz M."/>
            <person name="Spormann A.M."/>
            <person name="Op Den Camp H."/>
            <person name="Overmann J."/>
            <person name="Amann R."/>
            <person name="Jetten M.S.M."/>
            <person name="Mascher T."/>
            <person name="Medema M.H."/>
            <person name="Devos D.P."/>
            <person name="Kaster A.-K."/>
            <person name="Ovreas L."/>
            <person name="Rohde M."/>
            <person name="Galperin M.Y."/>
            <person name="Jogler C."/>
        </authorList>
    </citation>
    <scope>NUCLEOTIDE SEQUENCE [LARGE SCALE GENOMIC DNA]</scope>
    <source>
        <strain evidence="14 15">Pla52o</strain>
    </source>
</reference>
<evidence type="ECO:0000256" key="12">
    <source>
        <dbReference type="HAMAP-Rule" id="MF_01113"/>
    </source>
</evidence>
<dbReference type="HAMAP" id="MF_01113">
    <property type="entry name" value="DNApol_IV"/>
    <property type="match status" value="1"/>
</dbReference>
<sequence length="384" mass="42480">MILHIDMDAFYASIEQRDNASLRDKAVVVGGSASGRGVVAAASYEARRFGIYSAMPMKTALARCANLVVVPTRMEIYAGVSKQIREIFHRFTPLVEPLALDEAFLDVTGSEALFGSSAEIGRRIQRTIAHELGLDASVGVAPNKFLAKVASAHVKPRGFTIVEPANVHTFLDPLSVAKIWGVGKRAEARLGQLGIHRVEDLRHADLDKLKQAIGDASATHLYALAWGRDDRAVIPDREAKSISHETTFHTDVTDEEVLRAILLRLTEQVGRRLRRHDRYCSTVTLKLRFSDFQTFARSATLDSATQSTQVLWETTRDTLLRRIPITQPVRLVGIGVSSLANSRTRQLGLFDDTSTRDAQVDQTTDSILQRFGKNAIRRGTTHQS</sequence>
<keyword evidence="2 12" id="KW-0515">Mutator protein</keyword>
<dbReference type="EC" id="2.7.7.7" evidence="12"/>
<keyword evidence="9 12" id="KW-0239">DNA-directed DNA polymerase</keyword>
<name>A0A5C6C376_9BACT</name>
<dbReference type="GO" id="GO:0009432">
    <property type="term" value="P:SOS response"/>
    <property type="evidence" value="ECO:0007669"/>
    <property type="project" value="TreeGrafter"/>
</dbReference>
<dbReference type="InterPro" id="IPR036775">
    <property type="entry name" value="DNA_pol_Y-fam_lit_finger_sf"/>
</dbReference>
<organism evidence="14 15">
    <name type="scientific">Novipirellula galeiformis</name>
    <dbReference type="NCBI Taxonomy" id="2528004"/>
    <lineage>
        <taxon>Bacteria</taxon>
        <taxon>Pseudomonadati</taxon>
        <taxon>Planctomycetota</taxon>
        <taxon>Planctomycetia</taxon>
        <taxon>Pirellulales</taxon>
        <taxon>Pirellulaceae</taxon>
        <taxon>Novipirellula</taxon>
    </lineage>
</organism>
<dbReference type="FunFam" id="3.30.1490.100:FF:000004">
    <property type="entry name" value="DNA polymerase IV"/>
    <property type="match status" value="1"/>
</dbReference>
<comment type="catalytic activity">
    <reaction evidence="11 12">
        <text>DNA(n) + a 2'-deoxyribonucleoside 5'-triphosphate = DNA(n+1) + diphosphate</text>
        <dbReference type="Rhea" id="RHEA:22508"/>
        <dbReference type="Rhea" id="RHEA-COMP:17339"/>
        <dbReference type="Rhea" id="RHEA-COMP:17340"/>
        <dbReference type="ChEBI" id="CHEBI:33019"/>
        <dbReference type="ChEBI" id="CHEBI:61560"/>
        <dbReference type="ChEBI" id="CHEBI:173112"/>
        <dbReference type="EC" id="2.7.7.7"/>
    </reaction>
</comment>
<keyword evidence="8 12" id="KW-0460">Magnesium</keyword>
<dbReference type="RefSeq" id="WP_146597240.1">
    <property type="nucleotide sequence ID" value="NZ_SJPT01000013.1"/>
</dbReference>
<comment type="cofactor">
    <cofactor evidence="12">
        <name>Mg(2+)</name>
        <dbReference type="ChEBI" id="CHEBI:18420"/>
    </cofactor>
    <text evidence="12">Binds 2 magnesium ions per subunit.</text>
</comment>
<keyword evidence="4 12" id="KW-0548">Nucleotidyltransferase</keyword>
<comment type="similarity">
    <text evidence="1 12">Belongs to the DNA polymerase type-Y family.</text>
</comment>
<keyword evidence="15" id="KW-1185">Reference proteome</keyword>
<evidence type="ECO:0000256" key="10">
    <source>
        <dbReference type="ARBA" id="ARBA00023204"/>
    </source>
</evidence>
<evidence type="ECO:0000256" key="6">
    <source>
        <dbReference type="ARBA" id="ARBA00022723"/>
    </source>
</evidence>
<dbReference type="InterPro" id="IPR017961">
    <property type="entry name" value="DNA_pol_Y-fam_little_finger"/>
</dbReference>
<dbReference type="Pfam" id="PF11799">
    <property type="entry name" value="IMS_C"/>
    <property type="match status" value="1"/>
</dbReference>
<keyword evidence="5 12" id="KW-0235">DNA replication</keyword>
<feature type="active site" evidence="12">
    <location>
        <position position="102"/>
    </location>
</feature>
<dbReference type="GO" id="GO:0006261">
    <property type="term" value="P:DNA-templated DNA replication"/>
    <property type="evidence" value="ECO:0007669"/>
    <property type="project" value="UniProtKB-UniRule"/>
</dbReference>
<dbReference type="Gene3D" id="3.30.1490.100">
    <property type="entry name" value="DNA polymerase, Y-family, little finger domain"/>
    <property type="match status" value="1"/>
</dbReference>
<evidence type="ECO:0000256" key="4">
    <source>
        <dbReference type="ARBA" id="ARBA00022695"/>
    </source>
</evidence>
<feature type="domain" description="UmuC" evidence="13">
    <location>
        <begin position="2"/>
        <end position="183"/>
    </location>
</feature>
<dbReference type="Pfam" id="PF00817">
    <property type="entry name" value="IMS"/>
    <property type="match status" value="1"/>
</dbReference>
<comment type="subunit">
    <text evidence="12">Monomer.</text>
</comment>
<keyword evidence="12" id="KW-0963">Cytoplasm</keyword>
<evidence type="ECO:0000256" key="1">
    <source>
        <dbReference type="ARBA" id="ARBA00010945"/>
    </source>
</evidence>
<evidence type="ECO:0000256" key="9">
    <source>
        <dbReference type="ARBA" id="ARBA00022932"/>
    </source>
</evidence>
<dbReference type="InterPro" id="IPR043502">
    <property type="entry name" value="DNA/RNA_pol_sf"/>
</dbReference>
<keyword evidence="7 12" id="KW-0227">DNA damage</keyword>
<dbReference type="InterPro" id="IPR043128">
    <property type="entry name" value="Rev_trsase/Diguanyl_cyclase"/>
</dbReference>
<dbReference type="Gene3D" id="3.30.70.270">
    <property type="match status" value="1"/>
</dbReference>
<dbReference type="NCBIfam" id="NF002882">
    <property type="entry name" value="PRK03348.1"/>
    <property type="match status" value="1"/>
</dbReference>
<dbReference type="GO" id="GO:0003684">
    <property type="term" value="F:damaged DNA binding"/>
    <property type="evidence" value="ECO:0007669"/>
    <property type="project" value="InterPro"/>
</dbReference>
<keyword evidence="12" id="KW-0238">DNA-binding</keyword>
<protein>
    <recommendedName>
        <fullName evidence="12">DNA polymerase IV</fullName>
        <shortName evidence="12">Pol IV</shortName>
        <ecNumber evidence="12">2.7.7.7</ecNumber>
    </recommendedName>
</protein>
<dbReference type="Proteomes" id="UP000316304">
    <property type="component" value="Unassembled WGS sequence"/>
</dbReference>
<dbReference type="GO" id="GO:0003887">
    <property type="term" value="F:DNA-directed DNA polymerase activity"/>
    <property type="evidence" value="ECO:0007669"/>
    <property type="project" value="UniProtKB-UniRule"/>
</dbReference>
<evidence type="ECO:0000256" key="7">
    <source>
        <dbReference type="ARBA" id="ARBA00022763"/>
    </source>
</evidence>
<dbReference type="PANTHER" id="PTHR11076">
    <property type="entry name" value="DNA REPAIR POLYMERASE UMUC / TRANSFERASE FAMILY MEMBER"/>
    <property type="match status" value="1"/>
</dbReference>
<dbReference type="NCBIfam" id="NF002677">
    <property type="entry name" value="PRK02406.1"/>
    <property type="match status" value="1"/>
</dbReference>
<dbReference type="Gene3D" id="3.40.1170.60">
    <property type="match status" value="1"/>
</dbReference>
<feature type="binding site" evidence="12">
    <location>
        <position position="6"/>
    </location>
    <ligand>
        <name>Mg(2+)</name>
        <dbReference type="ChEBI" id="CHEBI:18420"/>
    </ligand>
</feature>
<comment type="subcellular location">
    <subcellularLocation>
        <location evidence="12">Cytoplasm</location>
    </subcellularLocation>
</comment>
<dbReference type="Gene3D" id="1.10.150.20">
    <property type="entry name" value="5' to 3' exonuclease, C-terminal subdomain"/>
    <property type="match status" value="1"/>
</dbReference>
<dbReference type="InterPro" id="IPR001126">
    <property type="entry name" value="UmuC"/>
</dbReference>
<evidence type="ECO:0000256" key="2">
    <source>
        <dbReference type="ARBA" id="ARBA00022457"/>
    </source>
</evidence>
<accession>A0A5C6C376</accession>
<dbReference type="EMBL" id="SJPT01000013">
    <property type="protein sequence ID" value="TWU17309.1"/>
    <property type="molecule type" value="Genomic_DNA"/>
</dbReference>
<dbReference type="GO" id="GO:0005829">
    <property type="term" value="C:cytosol"/>
    <property type="evidence" value="ECO:0007669"/>
    <property type="project" value="TreeGrafter"/>
</dbReference>
<dbReference type="PANTHER" id="PTHR11076:SF33">
    <property type="entry name" value="DNA POLYMERASE KAPPA"/>
    <property type="match status" value="1"/>
</dbReference>
<feature type="site" description="Substrate discrimination" evidence="12">
    <location>
        <position position="11"/>
    </location>
</feature>
<proteinExistence type="inferred from homology"/>
<feature type="binding site" evidence="12">
    <location>
        <position position="101"/>
    </location>
    <ligand>
        <name>Mg(2+)</name>
        <dbReference type="ChEBI" id="CHEBI:18420"/>
    </ligand>
</feature>
<keyword evidence="10 12" id="KW-0234">DNA repair</keyword>
<evidence type="ECO:0000256" key="3">
    <source>
        <dbReference type="ARBA" id="ARBA00022679"/>
    </source>
</evidence>
<evidence type="ECO:0000256" key="11">
    <source>
        <dbReference type="ARBA" id="ARBA00049244"/>
    </source>
</evidence>
<evidence type="ECO:0000259" key="13">
    <source>
        <dbReference type="PROSITE" id="PS50173"/>
    </source>
</evidence>
<keyword evidence="6 12" id="KW-0479">Metal-binding</keyword>
<dbReference type="InterPro" id="IPR022880">
    <property type="entry name" value="DNApol_IV"/>
</dbReference>
<gene>
    <name evidence="12 14" type="primary">dinB</name>
    <name evidence="14" type="ORF">Pla52o_53150</name>
</gene>
<comment type="caution">
    <text evidence="14">The sequence shown here is derived from an EMBL/GenBank/DDBJ whole genome shotgun (WGS) entry which is preliminary data.</text>
</comment>
<evidence type="ECO:0000256" key="8">
    <source>
        <dbReference type="ARBA" id="ARBA00022842"/>
    </source>
</evidence>
<dbReference type="InterPro" id="IPR024728">
    <property type="entry name" value="PolY_HhH_motif"/>
</dbReference>
<comment type="function">
    <text evidence="12">Poorly processive, error-prone DNA polymerase involved in untargeted mutagenesis. Copies undamaged DNA at stalled replication forks, which arise in vivo from mismatched or misaligned primer ends. These misaligned primers can be extended by PolIV. Exhibits no 3'-5' exonuclease (proofreading) activity. May be involved in translesional synthesis, in conjunction with the beta clamp from PolIII.</text>
</comment>
<dbReference type="Pfam" id="PF11798">
    <property type="entry name" value="IMS_HHH"/>
    <property type="match status" value="1"/>
</dbReference>
<dbReference type="NCBIfam" id="NF003015">
    <property type="entry name" value="PRK03858.1"/>
    <property type="match status" value="1"/>
</dbReference>
<evidence type="ECO:0000313" key="15">
    <source>
        <dbReference type="Proteomes" id="UP000316304"/>
    </source>
</evidence>
<evidence type="ECO:0000313" key="14">
    <source>
        <dbReference type="EMBL" id="TWU17309.1"/>
    </source>
</evidence>
<dbReference type="OrthoDB" id="9808813at2"/>
<dbReference type="GO" id="GO:0006281">
    <property type="term" value="P:DNA repair"/>
    <property type="evidence" value="ECO:0007669"/>
    <property type="project" value="UniProtKB-UniRule"/>
</dbReference>
<dbReference type="NCBIfam" id="NF002751">
    <property type="entry name" value="PRK02794.1"/>
    <property type="match status" value="1"/>
</dbReference>
<dbReference type="GO" id="GO:0042276">
    <property type="term" value="P:error-prone translesion synthesis"/>
    <property type="evidence" value="ECO:0007669"/>
    <property type="project" value="TreeGrafter"/>
</dbReference>
<dbReference type="SUPFAM" id="SSF100879">
    <property type="entry name" value="Lesion bypass DNA polymerase (Y-family), little finger domain"/>
    <property type="match status" value="1"/>
</dbReference>
<dbReference type="AlphaFoldDB" id="A0A5C6C376"/>
<evidence type="ECO:0000256" key="5">
    <source>
        <dbReference type="ARBA" id="ARBA00022705"/>
    </source>
</evidence>
<dbReference type="GO" id="GO:0000287">
    <property type="term" value="F:magnesium ion binding"/>
    <property type="evidence" value="ECO:0007669"/>
    <property type="project" value="UniProtKB-UniRule"/>
</dbReference>
<dbReference type="SUPFAM" id="SSF56672">
    <property type="entry name" value="DNA/RNA polymerases"/>
    <property type="match status" value="1"/>
</dbReference>
<dbReference type="CDD" id="cd03586">
    <property type="entry name" value="PolY_Pol_IV_kappa"/>
    <property type="match status" value="1"/>
</dbReference>
<dbReference type="PROSITE" id="PS50173">
    <property type="entry name" value="UMUC"/>
    <property type="match status" value="1"/>
</dbReference>
<dbReference type="InterPro" id="IPR050116">
    <property type="entry name" value="DNA_polymerase-Y"/>
</dbReference>